<accession>A0A6A2YSR9</accession>
<keyword evidence="1" id="KW-0732">Signal</keyword>
<dbReference type="InterPro" id="IPR032675">
    <property type="entry name" value="LRR_dom_sf"/>
</dbReference>
<name>A0A6A2YSR9_HIBSY</name>
<keyword evidence="4" id="KW-1185">Reference proteome</keyword>
<evidence type="ECO:0000313" key="4">
    <source>
        <dbReference type="Proteomes" id="UP000436088"/>
    </source>
</evidence>
<evidence type="ECO:0000256" key="1">
    <source>
        <dbReference type="ARBA" id="ARBA00022729"/>
    </source>
</evidence>
<gene>
    <name evidence="3" type="ORF">F3Y22_tig00111244pilonHSYRG00030</name>
</gene>
<dbReference type="InterPro" id="IPR053211">
    <property type="entry name" value="DNA_repair-toleration"/>
</dbReference>
<protein>
    <recommendedName>
        <fullName evidence="5">Leucine-rich repeat-containing N-terminal plant-type domain-containing protein</fullName>
    </recommendedName>
</protein>
<feature type="region of interest" description="Disordered" evidence="2">
    <location>
        <begin position="376"/>
        <end position="400"/>
    </location>
</feature>
<evidence type="ECO:0008006" key="5">
    <source>
        <dbReference type="Google" id="ProtNLM"/>
    </source>
</evidence>
<reference evidence="3" key="1">
    <citation type="submission" date="2019-09" db="EMBL/GenBank/DDBJ databases">
        <title>Draft genome information of white flower Hibiscus syriacus.</title>
        <authorList>
            <person name="Kim Y.-M."/>
        </authorList>
    </citation>
    <scope>NUCLEOTIDE SEQUENCE [LARGE SCALE GENOMIC DNA]</scope>
    <source>
        <strain evidence="3">YM2019G1</strain>
    </source>
</reference>
<evidence type="ECO:0000313" key="3">
    <source>
        <dbReference type="EMBL" id="KAE8682387.1"/>
    </source>
</evidence>
<dbReference type="EMBL" id="VEPZ02001282">
    <property type="protein sequence ID" value="KAE8682387.1"/>
    <property type="molecule type" value="Genomic_DNA"/>
</dbReference>
<sequence>MASYAYSYIAITFCSFSLMVRTSGITKATKGGSESLIAEAKALMGSGWWSNHSKESVDHCRWPGVSCNAAGSVFEIDLGGYGLIGSITPQIGALSKVEFLNLSWNNLTGELPPSLGNFTRLSVLDISRNKIESIPMAIQNMRNLVSRNLARNSIVHMPSAIGPSFPELVKAHSTSWEHTWRDSFAKRELRSELTVIEATIRVGRHRLKQTNPGTIVEYDLEIEARARRIHTQTLRERRRQRSNPESESNSADLAKEWLFYLLPNSITTWAQMTRLFLDRFFHVVKMIDVASGGALVNMTPTEARDLISTIAANSEQFRTNKEPPRRVHEINCCPLIQDDTATQVNAVENFPGPPQRAYNLYDNTYNLGWRDHPNFSYAQNSRSNQGYQARSPPPQQQAHKTSLESIVERLTLSHEKFQIRIEAHL</sequence>
<dbReference type="PANTHER" id="PTHR48060">
    <property type="entry name" value="DNA DAMAGE-REPAIR/TOLERATION PROTEIN DRT100"/>
    <property type="match status" value="1"/>
</dbReference>
<evidence type="ECO:0000256" key="2">
    <source>
        <dbReference type="SAM" id="MobiDB-lite"/>
    </source>
</evidence>
<dbReference type="Gene3D" id="3.80.10.10">
    <property type="entry name" value="Ribonuclease Inhibitor"/>
    <property type="match status" value="1"/>
</dbReference>
<organism evidence="3 4">
    <name type="scientific">Hibiscus syriacus</name>
    <name type="common">Rose of Sharon</name>
    <dbReference type="NCBI Taxonomy" id="106335"/>
    <lineage>
        <taxon>Eukaryota</taxon>
        <taxon>Viridiplantae</taxon>
        <taxon>Streptophyta</taxon>
        <taxon>Embryophyta</taxon>
        <taxon>Tracheophyta</taxon>
        <taxon>Spermatophyta</taxon>
        <taxon>Magnoliopsida</taxon>
        <taxon>eudicotyledons</taxon>
        <taxon>Gunneridae</taxon>
        <taxon>Pentapetalae</taxon>
        <taxon>rosids</taxon>
        <taxon>malvids</taxon>
        <taxon>Malvales</taxon>
        <taxon>Malvaceae</taxon>
        <taxon>Malvoideae</taxon>
        <taxon>Hibiscus</taxon>
    </lineage>
</organism>
<proteinExistence type="predicted"/>
<dbReference type="SUPFAM" id="SSF52058">
    <property type="entry name" value="L domain-like"/>
    <property type="match status" value="1"/>
</dbReference>
<comment type="caution">
    <text evidence="3">The sequence shown here is derived from an EMBL/GenBank/DDBJ whole genome shotgun (WGS) entry which is preliminary data.</text>
</comment>
<dbReference type="Proteomes" id="UP000436088">
    <property type="component" value="Unassembled WGS sequence"/>
</dbReference>
<dbReference type="AlphaFoldDB" id="A0A6A2YSR9"/>
<feature type="compositionally biased region" description="Polar residues" evidence="2">
    <location>
        <begin position="376"/>
        <end position="388"/>
    </location>
</feature>
<dbReference type="InterPro" id="IPR001611">
    <property type="entry name" value="Leu-rich_rpt"/>
</dbReference>
<dbReference type="Pfam" id="PF00560">
    <property type="entry name" value="LRR_1"/>
    <property type="match status" value="2"/>
</dbReference>
<dbReference type="PANTHER" id="PTHR48060:SF7">
    <property type="entry name" value="DNA DAMAGE-REPAIR_TOLERATION PROTEIN DRT100"/>
    <property type="match status" value="1"/>
</dbReference>